<protein>
    <recommendedName>
        <fullName evidence="6">Cleavage/polyadenylation specificity factor A subunit C-terminal domain-containing protein</fullName>
    </recommendedName>
</protein>
<feature type="region of interest" description="Disordered" evidence="1">
    <location>
        <begin position="201"/>
        <end position="275"/>
    </location>
</feature>
<feature type="compositionally biased region" description="Acidic residues" evidence="1">
    <location>
        <begin position="201"/>
        <end position="224"/>
    </location>
</feature>
<dbReference type="Proteomes" id="UP001209570">
    <property type="component" value="Unassembled WGS sequence"/>
</dbReference>
<comment type="caution">
    <text evidence="4">The sequence shown here is derived from an EMBL/GenBank/DDBJ whole genome shotgun (WGS) entry which is preliminary data.</text>
</comment>
<evidence type="ECO:0000313" key="4">
    <source>
        <dbReference type="EMBL" id="KAJ0402397.1"/>
    </source>
</evidence>
<evidence type="ECO:0000259" key="2">
    <source>
        <dbReference type="Pfam" id="PF03178"/>
    </source>
</evidence>
<dbReference type="Pfam" id="PF03178">
    <property type="entry name" value="CPSF_A"/>
    <property type="match status" value="1"/>
</dbReference>
<evidence type="ECO:0000256" key="1">
    <source>
        <dbReference type="SAM" id="MobiDB-lite"/>
    </source>
</evidence>
<proteinExistence type="predicted"/>
<dbReference type="InterPro" id="IPR004871">
    <property type="entry name" value="RSE1/DDB1/CPSF1_C"/>
</dbReference>
<dbReference type="GO" id="GO:0005634">
    <property type="term" value="C:nucleus"/>
    <property type="evidence" value="ECO:0007669"/>
    <property type="project" value="InterPro"/>
</dbReference>
<evidence type="ECO:0000259" key="3">
    <source>
        <dbReference type="Pfam" id="PF23726"/>
    </source>
</evidence>
<evidence type="ECO:0000313" key="5">
    <source>
        <dbReference type="Proteomes" id="UP001209570"/>
    </source>
</evidence>
<dbReference type="PANTHER" id="PTHR10644">
    <property type="entry name" value="DNA REPAIR/RNA PROCESSING CPSF FAMILY"/>
    <property type="match status" value="1"/>
</dbReference>
<organism evidence="4 5">
    <name type="scientific">Pythium insidiosum</name>
    <name type="common">Pythiosis disease agent</name>
    <dbReference type="NCBI Taxonomy" id="114742"/>
    <lineage>
        <taxon>Eukaryota</taxon>
        <taxon>Sar</taxon>
        <taxon>Stramenopiles</taxon>
        <taxon>Oomycota</taxon>
        <taxon>Peronosporomycetes</taxon>
        <taxon>Pythiales</taxon>
        <taxon>Pythiaceae</taxon>
        <taxon>Pythium</taxon>
    </lineage>
</organism>
<feature type="domain" description="RSE1/DDB1/CPSF1 second beta-propeller" evidence="3">
    <location>
        <begin position="342"/>
        <end position="398"/>
    </location>
</feature>
<name>A0AAD5Q7N7_PYTIN</name>
<dbReference type="Pfam" id="PF23726">
    <property type="entry name" value="Beta-prop_RSE1_2nd"/>
    <property type="match status" value="1"/>
</dbReference>
<accession>A0AAD5Q7N7</accession>
<feature type="compositionally biased region" description="Acidic residues" evidence="1">
    <location>
        <begin position="397"/>
        <end position="406"/>
    </location>
</feature>
<feature type="region of interest" description="Disordered" evidence="1">
    <location>
        <begin position="602"/>
        <end position="630"/>
    </location>
</feature>
<sequence>MGQHFLLHRDLVAATAVHHAEYAYLSNDLQRDLVVVSPQYLRLYRIEPFRSCSGTSDDDAAALAVPKGQVLQLLASFPLSGIVESMRVLHFDARLLQKKKHRFHGGRDVLLLSFALYKWVIVGYDRRTRSLTTLAMFSFAEDAVGPGATLKGEKNGRDQLLGPSMRSVACVDPQTRCGAMLIYLDQLVIVPFRSSSMELSFFDEDDDDDDEDDERDGDHDDDDSAQNGRATKKRKLKAKMKKGANKRANGTSGINPTDTGADDVDDDEEEDEEEQKLVALVKETKQRELTGREFLLRLRELDITGRIIDVAFLDGYLEPTLMILHEENEKNSTSGRFAAGTGEDMEPLEASSGFYTSGPTLAAANLFGHHRIVQVFKQGVRVMMEVAEEQNVKHENESDEPAEGSDTDSGPQVRLVCTQEVSLDGDIESGGMNVDSSTVGIVSVDVIDPYILVLLTDGTIRVLMGDDEDMELTVIAPNVRYDDNETNQLTACAFYDAQMYIVSLSVIKDYVMYADVYKSVHFLRWREKQRQLQLLAKDYEPLAITATEYSVAEKKLALLAGDMEENLHVMQFAPQDIESRGGQRLLRTSDFHLGVQITSMIRKATSGSNPPPVSQASANRKQPQDQSRHSQYVTLLGSSEGSVSAVMSVGERVFRRLFTLQNVMINTLPQNCALNPREFRMMKSNGGRRTGRPDAWCKQKWKKGFLDGHVLFRFLHLDYVAQKELARCIGTTPEVIIHNLLEVQRMTASFL</sequence>
<dbReference type="InterPro" id="IPR015943">
    <property type="entry name" value="WD40/YVTN_repeat-like_dom_sf"/>
</dbReference>
<feature type="region of interest" description="Disordered" evidence="1">
    <location>
        <begin position="390"/>
        <end position="412"/>
    </location>
</feature>
<feature type="compositionally biased region" description="Polar residues" evidence="1">
    <location>
        <begin position="249"/>
        <end position="258"/>
    </location>
</feature>
<dbReference type="InterPro" id="IPR050358">
    <property type="entry name" value="RSE1/DDB1/CFT1"/>
</dbReference>
<keyword evidence="5" id="KW-1185">Reference proteome</keyword>
<feature type="compositionally biased region" description="Acidic residues" evidence="1">
    <location>
        <begin position="260"/>
        <end position="274"/>
    </location>
</feature>
<evidence type="ECO:0008006" key="6">
    <source>
        <dbReference type="Google" id="ProtNLM"/>
    </source>
</evidence>
<dbReference type="EMBL" id="JAKCXM010000103">
    <property type="protein sequence ID" value="KAJ0402397.1"/>
    <property type="molecule type" value="Genomic_DNA"/>
</dbReference>
<feature type="domain" description="RSE1/DDB1/CPSF1 C-terminal" evidence="2">
    <location>
        <begin position="479"/>
        <end position="716"/>
    </location>
</feature>
<feature type="compositionally biased region" description="Basic residues" evidence="1">
    <location>
        <begin position="230"/>
        <end position="245"/>
    </location>
</feature>
<gene>
    <name evidence="4" type="ORF">P43SY_004106</name>
</gene>
<reference evidence="4" key="1">
    <citation type="submission" date="2021-12" db="EMBL/GenBank/DDBJ databases">
        <title>Prjna785345.</title>
        <authorList>
            <person name="Rujirawat T."/>
            <person name="Krajaejun T."/>
        </authorList>
    </citation>
    <scope>NUCLEOTIDE SEQUENCE</scope>
    <source>
        <strain evidence="4">Pi057C3</strain>
    </source>
</reference>
<dbReference type="Gene3D" id="2.130.10.10">
    <property type="entry name" value="YVTN repeat-like/Quinoprotein amine dehydrogenase"/>
    <property type="match status" value="2"/>
</dbReference>
<dbReference type="GO" id="GO:0003676">
    <property type="term" value="F:nucleic acid binding"/>
    <property type="evidence" value="ECO:0007669"/>
    <property type="project" value="InterPro"/>
</dbReference>
<dbReference type="AlphaFoldDB" id="A0AAD5Q7N7"/>
<dbReference type="InterPro" id="IPR058543">
    <property type="entry name" value="Beta-prop_RSE1/DDB1/CPSF1_2nd"/>
</dbReference>